<evidence type="ECO:0000256" key="11">
    <source>
        <dbReference type="SAM" id="MobiDB-lite"/>
    </source>
</evidence>
<name>A0A845SPT0_9GAMM</name>
<reference evidence="12 13" key="2">
    <citation type="submission" date="2020-02" db="EMBL/GenBank/DDBJ databases">
        <title>The new genus of Enterobacteriales.</title>
        <authorList>
            <person name="Kim I.S."/>
        </authorList>
    </citation>
    <scope>NUCLEOTIDE SEQUENCE [LARGE SCALE GENOMIC DNA]</scope>
    <source>
        <strain evidence="12 13">SAP-6</strain>
    </source>
</reference>
<organism evidence="12 13">
    <name type="scientific">Acerihabitans arboris</name>
    <dbReference type="NCBI Taxonomy" id="2691583"/>
    <lineage>
        <taxon>Bacteria</taxon>
        <taxon>Pseudomonadati</taxon>
        <taxon>Pseudomonadota</taxon>
        <taxon>Gammaproteobacteria</taxon>
        <taxon>Enterobacterales</taxon>
        <taxon>Pectobacteriaceae</taxon>
        <taxon>Acerihabitans</taxon>
    </lineage>
</organism>
<comment type="function">
    <text evidence="10">Part of the energy-coupling factor (ECF) transporter complex CbiMNOQ involved in cobalt import.</text>
</comment>
<accession>A0A845SPT0</accession>
<evidence type="ECO:0000256" key="8">
    <source>
        <dbReference type="ARBA" id="ARBA00023136"/>
    </source>
</evidence>
<protein>
    <recommendedName>
        <fullName evidence="10">Cobalt transport protein CbiN</fullName>
    </recommendedName>
    <alternativeName>
        <fullName evidence="10">Energy-coupling factor transporter probable substrate-capture protein CbiN</fullName>
        <shortName evidence="10">ECF transporter S component CbiN</shortName>
    </alternativeName>
</protein>
<keyword evidence="13" id="KW-1185">Reference proteome</keyword>
<dbReference type="GO" id="GO:0015087">
    <property type="term" value="F:cobalt ion transmembrane transporter activity"/>
    <property type="evidence" value="ECO:0007669"/>
    <property type="project" value="UniProtKB-UniRule"/>
</dbReference>
<comment type="pathway">
    <text evidence="10">Cofactor biosynthesis; adenosylcobalamin biosynthesis.</text>
</comment>
<keyword evidence="9 10" id="KW-0170">Cobalt</keyword>
<evidence type="ECO:0000256" key="1">
    <source>
        <dbReference type="ARBA" id="ARBA00022426"/>
    </source>
</evidence>
<sequence>MKKMLILLSLVVALMVMPFFINHGGSYGGSDNEAEGLIGTLAPDYKPWFSSLYEPASSEIESLLFTLQGSIGTGVVFYILGFYRGREVRGKESHAQDSRAGKAPGNERSGGQNRVNDGRAEDQDDRGGRHA</sequence>
<feature type="transmembrane region" description="Helical" evidence="10">
    <location>
        <begin position="63"/>
        <end position="83"/>
    </location>
</feature>
<keyword evidence="6 10" id="KW-1133">Transmembrane helix</keyword>
<dbReference type="HAMAP" id="MF_00330">
    <property type="entry name" value="CbiN"/>
    <property type="match status" value="1"/>
</dbReference>
<dbReference type="AlphaFoldDB" id="A0A845SPT0"/>
<keyword evidence="5 10" id="KW-0812">Transmembrane</keyword>
<evidence type="ECO:0000256" key="7">
    <source>
        <dbReference type="ARBA" id="ARBA00023065"/>
    </source>
</evidence>
<proteinExistence type="inferred from homology"/>
<evidence type="ECO:0000313" key="13">
    <source>
        <dbReference type="Proteomes" id="UP000461443"/>
    </source>
</evidence>
<comment type="caution">
    <text evidence="12">The sequence shown here is derived from an EMBL/GenBank/DDBJ whole genome shotgun (WGS) entry which is preliminary data.</text>
</comment>
<comment type="subcellular location">
    <subcellularLocation>
        <location evidence="10">Cell membrane</location>
        <topology evidence="10">Multi-pass membrane protein</topology>
    </subcellularLocation>
</comment>
<feature type="compositionally biased region" description="Basic and acidic residues" evidence="11">
    <location>
        <begin position="116"/>
        <end position="131"/>
    </location>
</feature>
<evidence type="ECO:0000256" key="6">
    <source>
        <dbReference type="ARBA" id="ARBA00022989"/>
    </source>
</evidence>
<feature type="region of interest" description="Disordered" evidence="11">
    <location>
        <begin position="88"/>
        <end position="131"/>
    </location>
</feature>
<keyword evidence="3 10" id="KW-1003">Cell membrane</keyword>
<evidence type="ECO:0000256" key="5">
    <source>
        <dbReference type="ARBA" id="ARBA00022692"/>
    </source>
</evidence>
<dbReference type="UniPathway" id="UPA00148"/>
<dbReference type="PANTHER" id="PTHR38662:SF1">
    <property type="entry name" value="COBALT TRANSPORT PROTEIN CBIN"/>
    <property type="match status" value="1"/>
</dbReference>
<evidence type="ECO:0000256" key="2">
    <source>
        <dbReference type="ARBA" id="ARBA00022448"/>
    </source>
</evidence>
<keyword evidence="8 10" id="KW-0472">Membrane</keyword>
<comment type="subunit">
    <text evidence="10">Forms an energy-coupling factor (ECF) transporter complex composed of an ATP-binding protein (A component, CbiO), a transmembrane protein (T component, CbiQ) and 2 possible substrate-capture proteins (S components, CbiM and CbiN) of unknown stoichimetry.</text>
</comment>
<keyword evidence="7 10" id="KW-0406">Ion transport</keyword>
<keyword evidence="4 10" id="KW-0169">Cobalamin biosynthesis</keyword>
<evidence type="ECO:0000256" key="10">
    <source>
        <dbReference type="HAMAP-Rule" id="MF_00330"/>
    </source>
</evidence>
<evidence type="ECO:0000256" key="9">
    <source>
        <dbReference type="ARBA" id="ARBA00023285"/>
    </source>
</evidence>
<dbReference type="GO" id="GO:0005886">
    <property type="term" value="C:plasma membrane"/>
    <property type="evidence" value="ECO:0007669"/>
    <property type="project" value="UniProtKB-SubCell"/>
</dbReference>
<comment type="caution">
    <text evidence="10">Lacks conserved residue(s) required for the propagation of feature annotation.</text>
</comment>
<evidence type="ECO:0000256" key="3">
    <source>
        <dbReference type="ARBA" id="ARBA00022475"/>
    </source>
</evidence>
<dbReference type="PANTHER" id="PTHR38662">
    <property type="entry name" value="COBALT TRANSPORT PROTEIN CBIN"/>
    <property type="match status" value="1"/>
</dbReference>
<keyword evidence="2 10" id="KW-0813">Transport</keyword>
<feature type="compositionally biased region" description="Basic and acidic residues" evidence="11">
    <location>
        <begin position="88"/>
        <end position="100"/>
    </location>
</feature>
<dbReference type="EMBL" id="WUBS01000006">
    <property type="protein sequence ID" value="NDL63175.1"/>
    <property type="molecule type" value="Genomic_DNA"/>
</dbReference>
<dbReference type="Pfam" id="PF02553">
    <property type="entry name" value="CbiN"/>
    <property type="match status" value="1"/>
</dbReference>
<dbReference type="GO" id="GO:0009236">
    <property type="term" value="P:cobalamin biosynthetic process"/>
    <property type="evidence" value="ECO:0007669"/>
    <property type="project" value="UniProtKB-UniRule"/>
</dbReference>
<dbReference type="Proteomes" id="UP000461443">
    <property type="component" value="Unassembled WGS sequence"/>
</dbReference>
<comment type="similarity">
    <text evidence="10">Belongs to the CbiN family.</text>
</comment>
<keyword evidence="1 10" id="KW-0171">Cobalt transport</keyword>
<dbReference type="InterPro" id="IPR003705">
    <property type="entry name" value="CbiN"/>
</dbReference>
<evidence type="ECO:0000256" key="4">
    <source>
        <dbReference type="ARBA" id="ARBA00022573"/>
    </source>
</evidence>
<dbReference type="NCBIfam" id="NF002780">
    <property type="entry name" value="PRK02898.1"/>
    <property type="match status" value="1"/>
</dbReference>
<dbReference type="NCBIfam" id="TIGR01165">
    <property type="entry name" value="cbiN"/>
    <property type="match status" value="1"/>
</dbReference>
<reference evidence="12 13" key="1">
    <citation type="submission" date="2019-12" db="EMBL/GenBank/DDBJ databases">
        <authorList>
            <person name="Lee S.D."/>
        </authorList>
    </citation>
    <scope>NUCLEOTIDE SEQUENCE [LARGE SCALE GENOMIC DNA]</scope>
    <source>
        <strain evidence="12 13">SAP-6</strain>
    </source>
</reference>
<gene>
    <name evidence="10" type="primary">cbiN</name>
    <name evidence="12" type="ORF">GRH90_10495</name>
</gene>
<evidence type="ECO:0000313" key="12">
    <source>
        <dbReference type="EMBL" id="NDL63175.1"/>
    </source>
</evidence>